<dbReference type="EMBL" id="JBHRZN010000005">
    <property type="protein sequence ID" value="MFC3850997.1"/>
    <property type="molecule type" value="Genomic_DNA"/>
</dbReference>
<dbReference type="Proteomes" id="UP001595751">
    <property type="component" value="Unassembled WGS sequence"/>
</dbReference>
<proteinExistence type="predicted"/>
<evidence type="ECO:0000313" key="1">
    <source>
        <dbReference type="EMBL" id="MFC3850997.1"/>
    </source>
</evidence>
<keyword evidence="2" id="KW-1185">Reference proteome</keyword>
<evidence type="ECO:0000313" key="2">
    <source>
        <dbReference type="Proteomes" id="UP001595751"/>
    </source>
</evidence>
<protein>
    <submittedName>
        <fullName evidence="1">Uncharacterized protein</fullName>
    </submittedName>
</protein>
<comment type="caution">
    <text evidence="1">The sequence shown here is derived from an EMBL/GenBank/DDBJ whole genome shotgun (WGS) entry which is preliminary data.</text>
</comment>
<accession>A0ABV7ZUB4</accession>
<gene>
    <name evidence="1" type="ORF">ACFORJ_12600</name>
</gene>
<reference evidence="2" key="1">
    <citation type="journal article" date="2019" name="Int. J. Syst. Evol. Microbiol.">
        <title>The Global Catalogue of Microorganisms (GCM) 10K type strain sequencing project: providing services to taxonomists for standard genome sequencing and annotation.</title>
        <authorList>
            <consortium name="The Broad Institute Genomics Platform"/>
            <consortium name="The Broad Institute Genome Sequencing Center for Infectious Disease"/>
            <person name="Wu L."/>
            <person name="Ma J."/>
        </authorList>
    </citation>
    <scope>NUCLEOTIDE SEQUENCE [LARGE SCALE GENOMIC DNA]</scope>
    <source>
        <strain evidence="2">CCUG 53252</strain>
    </source>
</reference>
<name>A0ABV7ZUB4_9CORY</name>
<sequence>MGTFTTHLTALADPAAWPAVEKRMRSALADLGLRADEVGVRVQRNYCEEDNMLLDQHMAAHESPPTVEEIHLIRVRSSGGRSGVEAERAITKALAGALPEGAGWYGTTVGGA</sequence>
<organism evidence="1 2">
    <name type="scientific">Corynebacterium hansenii</name>
    <dbReference type="NCBI Taxonomy" id="394964"/>
    <lineage>
        <taxon>Bacteria</taxon>
        <taxon>Bacillati</taxon>
        <taxon>Actinomycetota</taxon>
        <taxon>Actinomycetes</taxon>
        <taxon>Mycobacteriales</taxon>
        <taxon>Corynebacteriaceae</taxon>
        <taxon>Corynebacterium</taxon>
    </lineage>
</organism>
<dbReference type="RefSeq" id="WP_290292675.1">
    <property type="nucleotide sequence ID" value="NZ_CP047211.1"/>
</dbReference>